<dbReference type="SUPFAM" id="SSF49265">
    <property type="entry name" value="Fibronectin type III"/>
    <property type="match status" value="1"/>
</dbReference>
<dbReference type="InterPro" id="IPR050991">
    <property type="entry name" value="ECM_Regulatory_Proteins"/>
</dbReference>
<dbReference type="CDD" id="cd00063">
    <property type="entry name" value="FN3"/>
    <property type="match status" value="1"/>
</dbReference>
<protein>
    <recommendedName>
        <fullName evidence="2">Fibronectin type-III domain-containing protein</fullName>
    </recommendedName>
</protein>
<dbReference type="OrthoDB" id="6130531at2759"/>
<evidence type="ECO:0000259" key="2">
    <source>
        <dbReference type="PROSITE" id="PS50853"/>
    </source>
</evidence>
<dbReference type="PROSITE" id="PS50853">
    <property type="entry name" value="FN3"/>
    <property type="match status" value="1"/>
</dbReference>
<dbReference type="Proteomes" id="UP000023152">
    <property type="component" value="Unassembled WGS sequence"/>
</dbReference>
<evidence type="ECO:0000313" key="3">
    <source>
        <dbReference type="EMBL" id="ETO24249.1"/>
    </source>
</evidence>
<accession>X6NEQ8</accession>
<dbReference type="Gene3D" id="2.60.40.10">
    <property type="entry name" value="Immunoglobulins"/>
    <property type="match status" value="1"/>
</dbReference>
<name>X6NEQ8_RETFI</name>
<reference evidence="3 4" key="1">
    <citation type="journal article" date="2013" name="Curr. Biol.">
        <title>The Genome of the Foraminiferan Reticulomyxa filosa.</title>
        <authorList>
            <person name="Glockner G."/>
            <person name="Hulsmann N."/>
            <person name="Schleicher M."/>
            <person name="Noegel A.A."/>
            <person name="Eichinger L."/>
            <person name="Gallinger C."/>
            <person name="Pawlowski J."/>
            <person name="Sierra R."/>
            <person name="Euteneuer U."/>
            <person name="Pillet L."/>
            <person name="Moustafa A."/>
            <person name="Platzer M."/>
            <person name="Groth M."/>
            <person name="Szafranski K."/>
            <person name="Schliwa M."/>
        </authorList>
    </citation>
    <scope>NUCLEOTIDE SEQUENCE [LARGE SCALE GENOMIC DNA]</scope>
</reference>
<dbReference type="PANTHER" id="PTHR46708:SF11">
    <property type="entry name" value="RECEPTOR-TYPE TYROSINE-PROTEIN PHOSPHATASE ETA-LIKE"/>
    <property type="match status" value="1"/>
</dbReference>
<proteinExistence type="predicted"/>
<dbReference type="EMBL" id="ASPP01009351">
    <property type="protein sequence ID" value="ETO24249.1"/>
    <property type="molecule type" value="Genomic_DNA"/>
</dbReference>
<keyword evidence="4" id="KW-1185">Reference proteome</keyword>
<dbReference type="Pfam" id="PF00041">
    <property type="entry name" value="fn3"/>
    <property type="match status" value="1"/>
</dbReference>
<dbReference type="InterPro" id="IPR036116">
    <property type="entry name" value="FN3_sf"/>
</dbReference>
<dbReference type="InterPro" id="IPR013783">
    <property type="entry name" value="Ig-like_fold"/>
</dbReference>
<dbReference type="SMART" id="SM00060">
    <property type="entry name" value="FN3"/>
    <property type="match status" value="2"/>
</dbReference>
<evidence type="ECO:0000313" key="4">
    <source>
        <dbReference type="Proteomes" id="UP000023152"/>
    </source>
</evidence>
<comment type="caution">
    <text evidence="3">The sequence shown here is derived from an EMBL/GenBank/DDBJ whole genome shotgun (WGS) entry which is preliminary data.</text>
</comment>
<evidence type="ECO:0000256" key="1">
    <source>
        <dbReference type="ARBA" id="ARBA00022737"/>
    </source>
</evidence>
<dbReference type="InterPro" id="IPR003961">
    <property type="entry name" value="FN3_dom"/>
</dbReference>
<feature type="domain" description="Fibronectin type-III" evidence="2">
    <location>
        <begin position="159"/>
        <end position="245"/>
    </location>
</feature>
<sequence>MCICICFHVLLRKTNCGTVEYTPVGLRSVKLTERELMVVWQMEDFAMKQIVKKQQKYPSIPSSKLWHFELRIKTLDNVFKEKGDAESKESDKVIIPCNQRYYVCNALKPNTEYELSLQTVFLWPYLNDHTQYHRTESPLTVPVGFRTFSNSEEALNVPQLQNAHLRQVTSQSAELEWEETAGQGTAYEIYEHNQGEGKMLDTVIDNIRWQTKGLRPSTEYIFTIKAVNGKTTVESNPVQFWTPSEGLFLKICFFFFLLLKTTANNNNNNDIKKLI</sequence>
<dbReference type="AlphaFoldDB" id="X6NEQ8"/>
<dbReference type="PANTHER" id="PTHR46708">
    <property type="entry name" value="TENASCIN"/>
    <property type="match status" value="1"/>
</dbReference>
<gene>
    <name evidence="3" type="ORF">RFI_12910</name>
</gene>
<keyword evidence="1" id="KW-0677">Repeat</keyword>
<organism evidence="3 4">
    <name type="scientific">Reticulomyxa filosa</name>
    <dbReference type="NCBI Taxonomy" id="46433"/>
    <lineage>
        <taxon>Eukaryota</taxon>
        <taxon>Sar</taxon>
        <taxon>Rhizaria</taxon>
        <taxon>Retaria</taxon>
        <taxon>Foraminifera</taxon>
        <taxon>Monothalamids</taxon>
        <taxon>Reticulomyxidae</taxon>
        <taxon>Reticulomyxa</taxon>
    </lineage>
</organism>